<feature type="transmembrane region" description="Helical" evidence="1">
    <location>
        <begin position="73"/>
        <end position="93"/>
    </location>
</feature>
<dbReference type="PANTHER" id="PTHR34980">
    <property type="entry name" value="INNER MEMBRANE PROTEIN-RELATED-RELATED"/>
    <property type="match status" value="1"/>
</dbReference>
<dbReference type="Pfam" id="PF05656">
    <property type="entry name" value="DUF805"/>
    <property type="match status" value="1"/>
</dbReference>
<organism evidence="2 3">
    <name type="scientific">Hymenobacter telluris</name>
    <dbReference type="NCBI Taxonomy" id="2816474"/>
    <lineage>
        <taxon>Bacteria</taxon>
        <taxon>Pseudomonadati</taxon>
        <taxon>Bacteroidota</taxon>
        <taxon>Cytophagia</taxon>
        <taxon>Cytophagales</taxon>
        <taxon>Hymenobacteraceae</taxon>
        <taxon>Hymenobacter</taxon>
    </lineage>
</organism>
<sequence length="138" mass="15118">MELPAFLEGRQGRLAYATQLLVIFLPLLVAYPPSHTSNWALLLLATLLIIVCTGTAALLAVRRFHDIGLSGWYTLLLIIPGLNLPGLLLLALLPGAPVLNRWGAAAPARISKSRFSLNGYYFTVLRYLRTGLIRTVAH</sequence>
<proteinExistence type="predicted"/>
<accession>A0A939EZU3</accession>
<reference evidence="2" key="1">
    <citation type="submission" date="2021-03" db="EMBL/GenBank/DDBJ databases">
        <authorList>
            <person name="Kim M.K."/>
        </authorList>
    </citation>
    <scope>NUCLEOTIDE SEQUENCE</scope>
    <source>
        <strain evidence="2">BT186</strain>
    </source>
</reference>
<comment type="caution">
    <text evidence="2">The sequence shown here is derived from an EMBL/GenBank/DDBJ whole genome shotgun (WGS) entry which is preliminary data.</text>
</comment>
<evidence type="ECO:0000256" key="1">
    <source>
        <dbReference type="SAM" id="Phobius"/>
    </source>
</evidence>
<name>A0A939EZU3_9BACT</name>
<keyword evidence="1" id="KW-0472">Membrane</keyword>
<gene>
    <name evidence="2" type="ORF">J0X19_19625</name>
</gene>
<keyword evidence="1" id="KW-0812">Transmembrane</keyword>
<dbReference type="PANTHER" id="PTHR34980:SF3">
    <property type="entry name" value="BLR8105 PROTEIN"/>
    <property type="match status" value="1"/>
</dbReference>
<dbReference type="InterPro" id="IPR008523">
    <property type="entry name" value="DUF805"/>
</dbReference>
<evidence type="ECO:0000313" key="2">
    <source>
        <dbReference type="EMBL" id="MBO0360181.1"/>
    </source>
</evidence>
<keyword evidence="3" id="KW-1185">Reference proteome</keyword>
<keyword evidence="1" id="KW-1133">Transmembrane helix</keyword>
<protein>
    <submittedName>
        <fullName evidence="2">DUF805 domain-containing protein</fullName>
    </submittedName>
</protein>
<feature type="transmembrane region" description="Helical" evidence="1">
    <location>
        <begin position="39"/>
        <end position="61"/>
    </location>
</feature>
<feature type="transmembrane region" description="Helical" evidence="1">
    <location>
        <begin position="14"/>
        <end position="33"/>
    </location>
</feature>
<evidence type="ECO:0000313" key="3">
    <source>
        <dbReference type="Proteomes" id="UP000664144"/>
    </source>
</evidence>
<dbReference type="EMBL" id="JAFLQZ010000017">
    <property type="protein sequence ID" value="MBO0360181.1"/>
    <property type="molecule type" value="Genomic_DNA"/>
</dbReference>
<dbReference type="Proteomes" id="UP000664144">
    <property type="component" value="Unassembled WGS sequence"/>
</dbReference>
<dbReference type="GO" id="GO:0005886">
    <property type="term" value="C:plasma membrane"/>
    <property type="evidence" value="ECO:0007669"/>
    <property type="project" value="TreeGrafter"/>
</dbReference>
<dbReference type="AlphaFoldDB" id="A0A939EZU3"/>